<dbReference type="EMBL" id="JAJEQR010000024">
    <property type="protein sequence ID" value="MCC2231187.1"/>
    <property type="molecule type" value="Genomic_DNA"/>
</dbReference>
<organism evidence="1 2">
    <name type="scientific">Hominifimenecus microfluidus</name>
    <dbReference type="NCBI Taxonomy" id="2885348"/>
    <lineage>
        <taxon>Bacteria</taxon>
        <taxon>Bacillati</taxon>
        <taxon>Bacillota</taxon>
        <taxon>Clostridia</taxon>
        <taxon>Lachnospirales</taxon>
        <taxon>Lachnospiraceae</taxon>
        <taxon>Hominifimenecus</taxon>
    </lineage>
</organism>
<proteinExistence type="predicted"/>
<dbReference type="Proteomes" id="UP001198182">
    <property type="component" value="Unassembled WGS sequence"/>
</dbReference>
<reference evidence="1" key="1">
    <citation type="submission" date="2021-10" db="EMBL/GenBank/DDBJ databases">
        <title>Anaerobic single-cell dispensing facilitates the cultivation of human gut bacteria.</title>
        <authorList>
            <person name="Afrizal A."/>
        </authorList>
    </citation>
    <scope>NUCLEOTIDE SEQUENCE</scope>
    <source>
        <strain evidence="1">CLA-AA-H215</strain>
    </source>
</reference>
<dbReference type="AlphaFoldDB" id="A0AAE3JFW8"/>
<comment type="caution">
    <text evidence="1">The sequence shown here is derived from an EMBL/GenBank/DDBJ whole genome shotgun (WGS) entry which is preliminary data.</text>
</comment>
<evidence type="ECO:0000313" key="2">
    <source>
        <dbReference type="Proteomes" id="UP001198182"/>
    </source>
</evidence>
<evidence type="ECO:0000313" key="1">
    <source>
        <dbReference type="EMBL" id="MCC2231187.1"/>
    </source>
</evidence>
<keyword evidence="2" id="KW-1185">Reference proteome</keyword>
<gene>
    <name evidence="1" type="ORF">LKD81_09310</name>
</gene>
<dbReference type="RefSeq" id="WP_308453711.1">
    <property type="nucleotide sequence ID" value="NZ_JAJEQR010000024.1"/>
</dbReference>
<protein>
    <submittedName>
        <fullName evidence="1">Uncharacterized protein</fullName>
    </submittedName>
</protein>
<name>A0AAE3JFW8_9FIRM</name>
<feature type="non-terminal residue" evidence="1">
    <location>
        <position position="1"/>
    </location>
</feature>
<accession>A0AAE3JFW8</accession>
<sequence>FVAIASAALRTEASQCVRVEEGRLFPGDYIERYVLLLTSKKQFIFISDIESKKKHRENDWFSVLMLF</sequence>